<dbReference type="AlphaFoldDB" id="W5J710"/>
<dbReference type="Gene3D" id="2.40.30.10">
    <property type="entry name" value="Translation factors"/>
    <property type="match status" value="1"/>
</dbReference>
<evidence type="ECO:0000313" key="5">
    <source>
        <dbReference type="EnsemblMetazoa" id="ADAC008135-PA"/>
    </source>
</evidence>
<dbReference type="GO" id="GO:0016175">
    <property type="term" value="F:superoxide-generating NAD(P)H oxidase activity"/>
    <property type="evidence" value="ECO:0007669"/>
    <property type="project" value="TreeGrafter"/>
</dbReference>
<dbReference type="SUPFAM" id="SSF52343">
    <property type="entry name" value="Ferredoxin reductase-like, C-terminal NADP-linked domain"/>
    <property type="match status" value="1"/>
</dbReference>
<dbReference type="CDD" id="cd06186">
    <property type="entry name" value="NOX_Duox_like_FAD_NADP"/>
    <property type="match status" value="1"/>
</dbReference>
<evidence type="ECO:0000256" key="2">
    <source>
        <dbReference type="SAM" id="Phobius"/>
    </source>
</evidence>
<organism evidence="4">
    <name type="scientific">Anopheles darlingi</name>
    <name type="common">Mosquito</name>
    <dbReference type="NCBI Taxonomy" id="43151"/>
    <lineage>
        <taxon>Eukaryota</taxon>
        <taxon>Metazoa</taxon>
        <taxon>Ecdysozoa</taxon>
        <taxon>Arthropoda</taxon>
        <taxon>Hexapoda</taxon>
        <taxon>Insecta</taxon>
        <taxon>Pterygota</taxon>
        <taxon>Neoptera</taxon>
        <taxon>Endopterygota</taxon>
        <taxon>Diptera</taxon>
        <taxon>Nematocera</taxon>
        <taxon>Culicoidea</taxon>
        <taxon>Culicidae</taxon>
        <taxon>Anophelinae</taxon>
        <taxon>Anopheles</taxon>
    </lineage>
</organism>
<dbReference type="InterPro" id="IPR050369">
    <property type="entry name" value="RBOH/FRE"/>
</dbReference>
<dbReference type="OMA" id="KKACKMA"/>
<keyword evidence="2" id="KW-0472">Membrane</keyword>
<reference evidence="4" key="2">
    <citation type="submission" date="2010-05" db="EMBL/GenBank/DDBJ databases">
        <authorList>
            <person name="Almeida L.G."/>
            <person name="Nicolas M.F."/>
            <person name="Souza R.C."/>
            <person name="Vasconcelos A.T.R."/>
        </authorList>
    </citation>
    <scope>NUCLEOTIDE SEQUENCE</scope>
</reference>
<dbReference type="Pfam" id="PF08022">
    <property type="entry name" value="FAD_binding_8"/>
    <property type="match status" value="1"/>
</dbReference>
<sequence>MCDSVDNVTLHSNDDLMVLCAEPARFAAPVKHAWIWPLIGLLIYLVDISYRHLTSHSRRYRVITEQCYAMTGQAVHLRLQFLRKSKIKVLPGQYVLLQCPLISTLEWHPFTITEIPTDSNNNLTLTIKARGDWTEELYERVVQREQFRRNLGGVDPYRRMEFLLDGPYPSVMSTMMDYKRILFIGAGVGITPFVTIMKLLLRSNVESPARIHLIWIARNLETFLWFTDEIARLQEKYWAQNKPDRFRVKLHWTQNYDEMLVEECFGDMLAIKSRMHRGRPNWNDVFLDLVTLYPKKLVSVFSCGPKELTKEIRAKCKEYSRHGCTLNYFHEGFG</sequence>
<keyword evidence="1" id="KW-0560">Oxidoreductase</keyword>
<keyword evidence="2" id="KW-0812">Transmembrane</keyword>
<dbReference type="PANTHER" id="PTHR11972:SF153">
    <property type="entry name" value="SUPEROXIDE-GENERATING NADPH OXIDASE HEAVY CHAIN SUBUNIT A"/>
    <property type="match status" value="1"/>
</dbReference>
<reference evidence="5" key="4">
    <citation type="submission" date="2015-06" db="UniProtKB">
        <authorList>
            <consortium name="EnsemblMetazoa"/>
        </authorList>
    </citation>
    <scope>IDENTIFICATION</scope>
</reference>
<protein>
    <submittedName>
        <fullName evidence="4">Nadph oxidase</fullName>
    </submittedName>
</protein>
<feature type="domain" description="FAD-binding FR-type" evidence="3">
    <location>
        <begin position="55"/>
        <end position="174"/>
    </location>
</feature>
<dbReference type="VEuPathDB" id="VectorBase:ADAR2_001083"/>
<dbReference type="VEuPathDB" id="VectorBase:ADAC008135"/>
<dbReference type="eggNOG" id="KOG0039">
    <property type="taxonomic scope" value="Eukaryota"/>
</dbReference>
<dbReference type="PANTHER" id="PTHR11972">
    <property type="entry name" value="NADPH OXIDASE"/>
    <property type="match status" value="1"/>
</dbReference>
<keyword evidence="6" id="KW-1185">Reference proteome</keyword>
<dbReference type="GO" id="GO:0043020">
    <property type="term" value="C:NADPH oxidase complex"/>
    <property type="evidence" value="ECO:0007669"/>
    <property type="project" value="TreeGrafter"/>
</dbReference>
<feature type="transmembrane region" description="Helical" evidence="2">
    <location>
        <begin position="181"/>
        <end position="201"/>
    </location>
</feature>
<dbReference type="Pfam" id="PF08030">
    <property type="entry name" value="NAD_binding_6"/>
    <property type="match status" value="1"/>
</dbReference>
<evidence type="ECO:0000313" key="6">
    <source>
        <dbReference type="Proteomes" id="UP000000673"/>
    </source>
</evidence>
<keyword evidence="2" id="KW-1133">Transmembrane helix</keyword>
<name>W5J710_ANODA</name>
<dbReference type="EMBL" id="ADMH02001961">
    <property type="protein sequence ID" value="ETN60242.1"/>
    <property type="molecule type" value="Genomic_DNA"/>
</dbReference>
<dbReference type="PROSITE" id="PS51384">
    <property type="entry name" value="FAD_FR"/>
    <property type="match status" value="1"/>
</dbReference>
<dbReference type="InterPro" id="IPR017938">
    <property type="entry name" value="Riboflavin_synthase-like_b-brl"/>
</dbReference>
<dbReference type="GO" id="GO:0006952">
    <property type="term" value="P:defense response"/>
    <property type="evidence" value="ECO:0007669"/>
    <property type="project" value="TreeGrafter"/>
</dbReference>
<proteinExistence type="predicted"/>
<evidence type="ECO:0000256" key="1">
    <source>
        <dbReference type="ARBA" id="ARBA00023002"/>
    </source>
</evidence>
<evidence type="ECO:0000313" key="4">
    <source>
        <dbReference type="EMBL" id="ETN60242.1"/>
    </source>
</evidence>
<dbReference type="Proteomes" id="UP000000673">
    <property type="component" value="Unassembled WGS sequence"/>
</dbReference>
<dbReference type="GO" id="GO:0042554">
    <property type="term" value="P:superoxide anion generation"/>
    <property type="evidence" value="ECO:0007669"/>
    <property type="project" value="TreeGrafter"/>
</dbReference>
<dbReference type="STRING" id="43151.W5J710"/>
<accession>W5J710</accession>
<dbReference type="InterPro" id="IPR039261">
    <property type="entry name" value="FNR_nucleotide-bd"/>
</dbReference>
<evidence type="ECO:0000259" key="3">
    <source>
        <dbReference type="PROSITE" id="PS51384"/>
    </source>
</evidence>
<reference evidence="4 6" key="1">
    <citation type="journal article" date="2010" name="BMC Genomics">
        <title>Combination of measures distinguishes pre-miRNAs from other stem-loops in the genome of the newly sequenced Anopheles darlingi.</title>
        <authorList>
            <person name="Mendes N.D."/>
            <person name="Freitas A.T."/>
            <person name="Vasconcelos A.T."/>
            <person name="Sagot M.F."/>
        </authorList>
    </citation>
    <scope>NUCLEOTIDE SEQUENCE</scope>
</reference>
<dbReference type="Gene3D" id="3.40.50.80">
    <property type="entry name" value="Nucleotide-binding domain of ferredoxin-NADP reductase (FNR) module"/>
    <property type="match status" value="1"/>
</dbReference>
<gene>
    <name evidence="4" type="ORF">AND_008135</name>
</gene>
<dbReference type="SUPFAM" id="SSF63380">
    <property type="entry name" value="Riboflavin synthase domain-like"/>
    <property type="match status" value="1"/>
</dbReference>
<reference evidence="4" key="3">
    <citation type="journal article" date="2013" name="Nucleic Acids Res.">
        <title>The genome of Anopheles darlingi, the main neotropical malaria vector.</title>
        <authorList>
            <person name="Marinotti O."/>
            <person name="Cerqueira G.C."/>
            <person name="de Almeida L.G."/>
            <person name="Ferro M.I."/>
            <person name="Loreto E.L."/>
            <person name="Zaha A."/>
            <person name="Teixeira S.M."/>
            <person name="Wespiser A.R."/>
            <person name="Almeida E Silva A."/>
            <person name="Schlindwein A.D."/>
            <person name="Pacheco A.C."/>
            <person name="Silva A.L."/>
            <person name="Graveley B.R."/>
            <person name="Walenz B.P."/>
            <person name="Lima Bde A."/>
            <person name="Ribeiro C.A."/>
            <person name="Nunes-Silva C.G."/>
            <person name="de Carvalho C.R."/>
            <person name="Soares C.M."/>
            <person name="de Menezes C.B."/>
            <person name="Matiolli C."/>
            <person name="Caffrey D."/>
            <person name="Araujo D.A."/>
            <person name="de Oliveira D.M."/>
            <person name="Golenbock D."/>
            <person name="Grisard E.C."/>
            <person name="Fantinatti-Garboggini F."/>
            <person name="de Carvalho F.M."/>
            <person name="Barcellos F.G."/>
            <person name="Prosdocimi F."/>
            <person name="May G."/>
            <person name="Azevedo Junior G.M."/>
            <person name="Guimaraes G.M."/>
            <person name="Goldman G.H."/>
            <person name="Padilha I.Q."/>
            <person name="Batista Jda S."/>
            <person name="Ferro J.A."/>
            <person name="Ribeiro J.M."/>
            <person name="Fietto J.L."/>
            <person name="Dabbas K.M."/>
            <person name="Cerdeira L."/>
            <person name="Agnez-Lima L.F."/>
            <person name="Brocchi M."/>
            <person name="de Carvalho M.O."/>
            <person name="Teixeira Mde M."/>
            <person name="Diniz Maia Mde M."/>
            <person name="Goldman M.H."/>
            <person name="Cruz Schneider M.P."/>
            <person name="Felipe M.S."/>
            <person name="Hungria M."/>
            <person name="Nicolas M.F."/>
            <person name="Pereira M."/>
            <person name="Montes M.A."/>
            <person name="Cantao M.E."/>
            <person name="Vincentz M."/>
            <person name="Rafael M.S."/>
            <person name="Silverman N."/>
            <person name="Stoco P.H."/>
            <person name="Souza R.C."/>
            <person name="Vicentini R."/>
            <person name="Gazzinelli R.T."/>
            <person name="Neves Rde O."/>
            <person name="Silva R."/>
            <person name="Astolfi-Filho S."/>
            <person name="Maciel T.E."/>
            <person name="Urmenyi T.P."/>
            <person name="Tadei W.P."/>
            <person name="Camargo E.P."/>
            <person name="de Vasconcelos A.T."/>
        </authorList>
    </citation>
    <scope>NUCLEOTIDE SEQUENCE</scope>
</reference>
<dbReference type="InterPro" id="IPR013112">
    <property type="entry name" value="FAD-bd_8"/>
</dbReference>
<feature type="transmembrane region" description="Helical" evidence="2">
    <location>
        <begin position="33"/>
        <end position="50"/>
    </location>
</feature>
<dbReference type="InterPro" id="IPR017927">
    <property type="entry name" value="FAD-bd_FR_type"/>
</dbReference>
<dbReference type="InterPro" id="IPR013121">
    <property type="entry name" value="Fe_red_NAD-bd_6"/>
</dbReference>
<dbReference type="HOGENOM" id="CLU_832143_0_0_1"/>
<dbReference type="EnsemblMetazoa" id="ADAC008135-RA">
    <property type="protein sequence ID" value="ADAC008135-PA"/>
    <property type="gene ID" value="ADAC008135"/>
</dbReference>